<evidence type="ECO:0000313" key="7">
    <source>
        <dbReference type="EMBL" id="KAA8565756.1"/>
    </source>
</evidence>
<evidence type="ECO:0000256" key="5">
    <source>
        <dbReference type="SAM" id="SignalP"/>
    </source>
</evidence>
<evidence type="ECO:0000256" key="3">
    <source>
        <dbReference type="ARBA" id="ARBA00022827"/>
    </source>
</evidence>
<dbReference type="GO" id="GO:0016491">
    <property type="term" value="F:oxidoreductase activity"/>
    <property type="evidence" value="ECO:0007669"/>
    <property type="project" value="UniProtKB-KW"/>
</dbReference>
<dbReference type="InterPro" id="IPR036318">
    <property type="entry name" value="FAD-bd_PCMH-like_sf"/>
</dbReference>
<evidence type="ECO:0000256" key="4">
    <source>
        <dbReference type="ARBA" id="ARBA00023002"/>
    </source>
</evidence>
<feature type="domain" description="FAD-binding PCMH-type" evidence="6">
    <location>
        <begin position="57"/>
        <end position="228"/>
    </location>
</feature>
<keyword evidence="4" id="KW-0560">Oxidoreductase</keyword>
<dbReference type="InterPro" id="IPR016166">
    <property type="entry name" value="FAD-bd_PCMH"/>
</dbReference>
<accession>A0A5M9JDJ8</accession>
<keyword evidence="5" id="KW-0732">Signal</keyword>
<protein>
    <recommendedName>
        <fullName evidence="6">FAD-binding PCMH-type domain-containing protein</fullName>
    </recommendedName>
</protein>
<dbReference type="PROSITE" id="PS51387">
    <property type="entry name" value="FAD_PCMH"/>
    <property type="match status" value="1"/>
</dbReference>
<dbReference type="Gene3D" id="3.30.465.10">
    <property type="match status" value="1"/>
</dbReference>
<dbReference type="InterPro" id="IPR006094">
    <property type="entry name" value="Oxid_FAD_bind_N"/>
</dbReference>
<dbReference type="PANTHER" id="PTHR42973:SF22">
    <property type="entry name" value="FAD-BINDING PCMH-TYPE DOMAIN-CONTAINING PROTEIN-RELATED"/>
    <property type="match status" value="1"/>
</dbReference>
<sequence>MLLLRIALAAIILGLTKAASSDECCAVLNRLDHEITATPKSIAYNATIYGFWSGQASDDKPTCVVQPTNREQVAAVVKILTRWHCQFSVKGGGHTPFAGAASINNGVTIDLAKLNTISVDKNVGLAHIGAGLKWGAIYEYLESNGMMVSGGRASQVGIGGLVVGGGYSWFAPQKGFVADTVINFELVIGNGSIINVNATSNSDLFVGLKGGGNNFGIVTRYDLDAFPFDKMWGGIMRMIQKPTLSIFGSTNKHLAHKLS</sequence>
<organism evidence="7 8">
    <name type="scientific">Monilinia fructicola</name>
    <name type="common">Brown rot fungus</name>
    <name type="synonym">Ciboria fructicola</name>
    <dbReference type="NCBI Taxonomy" id="38448"/>
    <lineage>
        <taxon>Eukaryota</taxon>
        <taxon>Fungi</taxon>
        <taxon>Dikarya</taxon>
        <taxon>Ascomycota</taxon>
        <taxon>Pezizomycotina</taxon>
        <taxon>Leotiomycetes</taxon>
        <taxon>Helotiales</taxon>
        <taxon>Sclerotiniaceae</taxon>
        <taxon>Monilinia</taxon>
    </lineage>
</organism>
<evidence type="ECO:0000259" key="6">
    <source>
        <dbReference type="PROSITE" id="PS51387"/>
    </source>
</evidence>
<dbReference type="Pfam" id="PF01565">
    <property type="entry name" value="FAD_binding_4"/>
    <property type="match status" value="1"/>
</dbReference>
<dbReference type="GO" id="GO:0071949">
    <property type="term" value="F:FAD binding"/>
    <property type="evidence" value="ECO:0007669"/>
    <property type="project" value="InterPro"/>
</dbReference>
<dbReference type="EMBL" id="VICG01000013">
    <property type="protein sequence ID" value="KAA8565756.1"/>
    <property type="molecule type" value="Genomic_DNA"/>
</dbReference>
<gene>
    <name evidence="7" type="ORF">EYC84_009588</name>
</gene>
<evidence type="ECO:0000313" key="8">
    <source>
        <dbReference type="Proteomes" id="UP000322873"/>
    </source>
</evidence>
<dbReference type="InterPro" id="IPR016169">
    <property type="entry name" value="FAD-bd_PCMH_sub2"/>
</dbReference>
<proteinExistence type="inferred from homology"/>
<dbReference type="SUPFAM" id="SSF56176">
    <property type="entry name" value="FAD-binding/transporter-associated domain-like"/>
    <property type="match status" value="1"/>
</dbReference>
<dbReference type="Proteomes" id="UP000322873">
    <property type="component" value="Unassembled WGS sequence"/>
</dbReference>
<dbReference type="InterPro" id="IPR050416">
    <property type="entry name" value="FAD-linked_Oxidoreductase"/>
</dbReference>
<comment type="similarity">
    <text evidence="1">Belongs to the oxygen-dependent FAD-linked oxidoreductase family.</text>
</comment>
<reference evidence="7 8" key="1">
    <citation type="submission" date="2019-06" db="EMBL/GenBank/DDBJ databases">
        <title>Genome Sequence of the Brown Rot Fungal Pathogen Monilinia fructicola.</title>
        <authorList>
            <person name="De Miccolis Angelini R.M."/>
            <person name="Landi L."/>
            <person name="Abate D."/>
            <person name="Pollastro S."/>
            <person name="Romanazzi G."/>
            <person name="Faretra F."/>
        </authorList>
    </citation>
    <scope>NUCLEOTIDE SEQUENCE [LARGE SCALE GENOMIC DNA]</scope>
    <source>
        <strain evidence="7 8">Mfrc123</strain>
    </source>
</reference>
<keyword evidence="2" id="KW-0285">Flavoprotein</keyword>
<comment type="caution">
    <text evidence="7">The sequence shown here is derived from an EMBL/GenBank/DDBJ whole genome shotgun (WGS) entry which is preliminary data.</text>
</comment>
<evidence type="ECO:0000256" key="2">
    <source>
        <dbReference type="ARBA" id="ARBA00022630"/>
    </source>
</evidence>
<dbReference type="VEuPathDB" id="FungiDB:MFRU_006g03020"/>
<keyword evidence="8" id="KW-1185">Reference proteome</keyword>
<evidence type="ECO:0000256" key="1">
    <source>
        <dbReference type="ARBA" id="ARBA00005466"/>
    </source>
</evidence>
<name>A0A5M9JDJ8_MONFR</name>
<dbReference type="AlphaFoldDB" id="A0A5M9JDJ8"/>
<keyword evidence="3" id="KW-0274">FAD</keyword>
<dbReference type="PANTHER" id="PTHR42973">
    <property type="entry name" value="BINDING OXIDOREDUCTASE, PUTATIVE (AFU_ORTHOLOGUE AFUA_1G17690)-RELATED"/>
    <property type="match status" value="1"/>
</dbReference>
<feature type="signal peptide" evidence="5">
    <location>
        <begin position="1"/>
        <end position="18"/>
    </location>
</feature>
<feature type="chain" id="PRO_5024428948" description="FAD-binding PCMH-type domain-containing protein" evidence="5">
    <location>
        <begin position="19"/>
        <end position="259"/>
    </location>
</feature>